<reference evidence="2" key="1">
    <citation type="submission" date="2020-11" db="EMBL/GenBank/DDBJ databases">
        <authorList>
            <consortium name="DOE Joint Genome Institute"/>
            <person name="Ahrendt S."/>
            <person name="Riley R."/>
            <person name="Andreopoulos W."/>
            <person name="Labutti K."/>
            <person name="Pangilinan J."/>
            <person name="Ruiz-Duenas F.J."/>
            <person name="Barrasa J.M."/>
            <person name="Sanchez-Garcia M."/>
            <person name="Camarero S."/>
            <person name="Miyauchi S."/>
            <person name="Serrano A."/>
            <person name="Linde D."/>
            <person name="Babiker R."/>
            <person name="Drula E."/>
            <person name="Ayuso-Fernandez I."/>
            <person name="Pacheco R."/>
            <person name="Padilla G."/>
            <person name="Ferreira P."/>
            <person name="Barriuso J."/>
            <person name="Kellner H."/>
            <person name="Castanera R."/>
            <person name="Alfaro M."/>
            <person name="Ramirez L."/>
            <person name="Pisabarro A.G."/>
            <person name="Kuo A."/>
            <person name="Tritt A."/>
            <person name="Lipzen A."/>
            <person name="He G."/>
            <person name="Yan M."/>
            <person name="Ng V."/>
            <person name="Cullen D."/>
            <person name="Martin F."/>
            <person name="Rosso M.-N."/>
            <person name="Henrissat B."/>
            <person name="Hibbett D."/>
            <person name="Martinez A.T."/>
            <person name="Grigoriev I.V."/>
        </authorList>
    </citation>
    <scope>NUCLEOTIDE SEQUENCE</scope>
    <source>
        <strain evidence="2">ATCC 90797</strain>
    </source>
</reference>
<sequence>MDVAFGVRPPDRLQLMYGDPALLGICGLKLFVHIVSNAQGTGLINVSGMPNERRRRCLLMPVLPTVATTSTLPPASVMMMEAAGGLSDTMPTVRQVGMVIETEGRRLGEGKTEGAMAWSPLASPSSSVSVSARKVSGDG</sequence>
<dbReference type="Proteomes" id="UP000807025">
    <property type="component" value="Unassembled WGS sequence"/>
</dbReference>
<organism evidence="2 3">
    <name type="scientific">Pleurotus eryngii</name>
    <name type="common">Boletus of the steppes</name>
    <dbReference type="NCBI Taxonomy" id="5323"/>
    <lineage>
        <taxon>Eukaryota</taxon>
        <taxon>Fungi</taxon>
        <taxon>Dikarya</taxon>
        <taxon>Basidiomycota</taxon>
        <taxon>Agaricomycotina</taxon>
        <taxon>Agaricomycetes</taxon>
        <taxon>Agaricomycetidae</taxon>
        <taxon>Agaricales</taxon>
        <taxon>Pleurotineae</taxon>
        <taxon>Pleurotaceae</taxon>
        <taxon>Pleurotus</taxon>
    </lineage>
</organism>
<dbReference type="AlphaFoldDB" id="A0A9P6D7H9"/>
<comment type="caution">
    <text evidence="2">The sequence shown here is derived from an EMBL/GenBank/DDBJ whole genome shotgun (WGS) entry which is preliminary data.</text>
</comment>
<dbReference type="EMBL" id="MU155045">
    <property type="protein sequence ID" value="KAF9486654.1"/>
    <property type="molecule type" value="Genomic_DNA"/>
</dbReference>
<accession>A0A9P6D7H9</accession>
<evidence type="ECO:0000313" key="2">
    <source>
        <dbReference type="EMBL" id="KAF9486654.1"/>
    </source>
</evidence>
<feature type="compositionally biased region" description="Low complexity" evidence="1">
    <location>
        <begin position="119"/>
        <end position="132"/>
    </location>
</feature>
<keyword evidence="3" id="KW-1185">Reference proteome</keyword>
<feature type="region of interest" description="Disordered" evidence="1">
    <location>
        <begin position="104"/>
        <end position="139"/>
    </location>
</feature>
<name>A0A9P6D7H9_PLEER</name>
<proteinExistence type="predicted"/>
<gene>
    <name evidence="2" type="ORF">BDN71DRAFT_1437427</name>
</gene>
<feature type="non-terminal residue" evidence="2">
    <location>
        <position position="139"/>
    </location>
</feature>
<evidence type="ECO:0000256" key="1">
    <source>
        <dbReference type="SAM" id="MobiDB-lite"/>
    </source>
</evidence>
<protein>
    <submittedName>
        <fullName evidence="2">Uncharacterized protein</fullName>
    </submittedName>
</protein>
<evidence type="ECO:0000313" key="3">
    <source>
        <dbReference type="Proteomes" id="UP000807025"/>
    </source>
</evidence>